<dbReference type="AlphaFoldDB" id="A0A0C2WRJ1"/>
<proteinExistence type="predicted"/>
<dbReference type="InParanoid" id="A0A0C2WRJ1"/>
<sequence length="110" mass="12438">MWKMKTPRHAGSKAPCYAGQDKALDSVYDQICVPGMAGMVHHLTTSLWRKSSKKMARKMHKKSSSSCKARSWHRRLSSLSHVRLLSAIDYICSVIYGTCHHSRCICVSNE</sequence>
<evidence type="ECO:0000313" key="1">
    <source>
        <dbReference type="EMBL" id="KIL59361.1"/>
    </source>
</evidence>
<organism evidence="1 2">
    <name type="scientific">Amanita muscaria (strain Koide BX008)</name>
    <dbReference type="NCBI Taxonomy" id="946122"/>
    <lineage>
        <taxon>Eukaryota</taxon>
        <taxon>Fungi</taxon>
        <taxon>Dikarya</taxon>
        <taxon>Basidiomycota</taxon>
        <taxon>Agaricomycotina</taxon>
        <taxon>Agaricomycetes</taxon>
        <taxon>Agaricomycetidae</taxon>
        <taxon>Agaricales</taxon>
        <taxon>Pluteineae</taxon>
        <taxon>Amanitaceae</taxon>
        <taxon>Amanita</taxon>
    </lineage>
</organism>
<reference evidence="1 2" key="1">
    <citation type="submission" date="2014-04" db="EMBL/GenBank/DDBJ databases">
        <title>Evolutionary Origins and Diversification of the Mycorrhizal Mutualists.</title>
        <authorList>
            <consortium name="DOE Joint Genome Institute"/>
            <consortium name="Mycorrhizal Genomics Consortium"/>
            <person name="Kohler A."/>
            <person name="Kuo A."/>
            <person name="Nagy L.G."/>
            <person name="Floudas D."/>
            <person name="Copeland A."/>
            <person name="Barry K.W."/>
            <person name="Cichocki N."/>
            <person name="Veneault-Fourrey C."/>
            <person name="LaButti K."/>
            <person name="Lindquist E.A."/>
            <person name="Lipzen A."/>
            <person name="Lundell T."/>
            <person name="Morin E."/>
            <person name="Murat C."/>
            <person name="Riley R."/>
            <person name="Ohm R."/>
            <person name="Sun H."/>
            <person name="Tunlid A."/>
            <person name="Henrissat B."/>
            <person name="Grigoriev I.V."/>
            <person name="Hibbett D.S."/>
            <person name="Martin F."/>
        </authorList>
    </citation>
    <scope>NUCLEOTIDE SEQUENCE [LARGE SCALE GENOMIC DNA]</scope>
    <source>
        <strain evidence="1 2">Koide BX008</strain>
    </source>
</reference>
<dbReference type="HOGENOM" id="CLU_2170440_0_0_1"/>
<name>A0A0C2WRJ1_AMAMK</name>
<accession>A0A0C2WRJ1</accession>
<keyword evidence="2" id="KW-1185">Reference proteome</keyword>
<evidence type="ECO:0000313" key="2">
    <source>
        <dbReference type="Proteomes" id="UP000054549"/>
    </source>
</evidence>
<gene>
    <name evidence="1" type="ORF">M378DRAFT_1011972</name>
</gene>
<protein>
    <submittedName>
        <fullName evidence="1">Uncharacterized protein</fullName>
    </submittedName>
</protein>
<dbReference type="EMBL" id="KN818317">
    <property type="protein sequence ID" value="KIL59361.1"/>
    <property type="molecule type" value="Genomic_DNA"/>
</dbReference>
<dbReference type="Proteomes" id="UP000054549">
    <property type="component" value="Unassembled WGS sequence"/>
</dbReference>